<gene>
    <name evidence="2" type="ORF">M6B22_06520</name>
</gene>
<dbReference type="RefSeq" id="WP_269444962.1">
    <property type="nucleotide sequence ID" value="NZ_CP097463.1"/>
</dbReference>
<protein>
    <submittedName>
        <fullName evidence="2">Permease prefix domain 1-containing protein</fullName>
    </submittedName>
</protein>
<proteinExistence type="predicted"/>
<organism evidence="2 3">
    <name type="scientific">Jatrophihabitans cynanchi</name>
    <dbReference type="NCBI Taxonomy" id="2944128"/>
    <lineage>
        <taxon>Bacteria</taxon>
        <taxon>Bacillati</taxon>
        <taxon>Actinomycetota</taxon>
        <taxon>Actinomycetes</taxon>
        <taxon>Jatrophihabitantales</taxon>
        <taxon>Jatrophihabitantaceae</taxon>
        <taxon>Jatrophihabitans</taxon>
    </lineage>
</organism>
<dbReference type="EMBL" id="CP097463">
    <property type="protein sequence ID" value="WAX58414.1"/>
    <property type="molecule type" value="Genomic_DNA"/>
</dbReference>
<feature type="transmembrane region" description="Helical" evidence="1">
    <location>
        <begin position="77"/>
        <end position="99"/>
    </location>
</feature>
<accession>A0ABY7K167</accession>
<keyword evidence="3" id="KW-1185">Reference proteome</keyword>
<feature type="transmembrane region" description="Helical" evidence="1">
    <location>
        <begin position="139"/>
        <end position="157"/>
    </location>
</feature>
<dbReference type="Proteomes" id="UP001164693">
    <property type="component" value="Chromosome"/>
</dbReference>
<keyword evidence="1" id="KW-1133">Transmembrane helix</keyword>
<feature type="transmembrane region" description="Helical" evidence="1">
    <location>
        <begin position="105"/>
        <end position="127"/>
    </location>
</feature>
<sequence>MSRSGLIDAYLAQMASRLPAPIIAELADGLHDTYDAHRARGLGSEQAERAAVTEFGDLATVVAAFVAASTARRAARFLLVTGPVVGATWAAVLLARHGWDWPLGLATRIGLGTAVLTAVALLAAAAFQTRYRAAARSTAAACLLVLAVDAGMLGYIVTTGQLASWPVPVAATLSAVRVGFTLTRLPRVLLVA</sequence>
<reference evidence="2" key="1">
    <citation type="submission" date="2022-05" db="EMBL/GenBank/DDBJ databases">
        <title>Jatrophihabitans sp. SB3-54 whole genome sequence.</title>
        <authorList>
            <person name="Suh M.K."/>
            <person name="Eom M.K."/>
            <person name="Kim J.S."/>
            <person name="Kim H.S."/>
            <person name="Do H.E."/>
            <person name="Shin Y.K."/>
            <person name="Lee J.-S."/>
        </authorList>
    </citation>
    <scope>NUCLEOTIDE SEQUENCE</scope>
    <source>
        <strain evidence="2">SB3-54</strain>
    </source>
</reference>
<dbReference type="InterPro" id="IPR047928">
    <property type="entry name" value="Perm_prefix_1"/>
</dbReference>
<evidence type="ECO:0000313" key="2">
    <source>
        <dbReference type="EMBL" id="WAX58414.1"/>
    </source>
</evidence>
<keyword evidence="1" id="KW-0812">Transmembrane</keyword>
<dbReference type="NCBIfam" id="NF038403">
    <property type="entry name" value="perm_prefix_1"/>
    <property type="match status" value="1"/>
</dbReference>
<name>A0ABY7K167_9ACTN</name>
<keyword evidence="1" id="KW-0472">Membrane</keyword>
<evidence type="ECO:0000313" key="3">
    <source>
        <dbReference type="Proteomes" id="UP001164693"/>
    </source>
</evidence>
<evidence type="ECO:0000256" key="1">
    <source>
        <dbReference type="SAM" id="Phobius"/>
    </source>
</evidence>